<accession>A0A9P6JWZ0</accession>
<evidence type="ECO:0000313" key="3">
    <source>
        <dbReference type="Proteomes" id="UP000807306"/>
    </source>
</evidence>
<dbReference type="AlphaFoldDB" id="A0A9P6JWZ0"/>
<evidence type="ECO:0000313" key="2">
    <source>
        <dbReference type="EMBL" id="KAF9535205.1"/>
    </source>
</evidence>
<dbReference type="OrthoDB" id="3060478at2759"/>
<feature type="region of interest" description="Disordered" evidence="1">
    <location>
        <begin position="1"/>
        <end position="20"/>
    </location>
</feature>
<comment type="caution">
    <text evidence="2">The sequence shown here is derived from an EMBL/GenBank/DDBJ whole genome shotgun (WGS) entry which is preliminary data.</text>
</comment>
<sequence>MEIKHRRLNSQLRDESQATESFRKDLAEERKENERLKASQSGILASELLDHLTYWSICTSRPRLQNLAPVCHEGVKLREYLASDPRSAECATNMLYLPGRSVMVGEGLQHVFAVTPMYVYDCATDNWRKYERSFPLGTTFSFFCRRKEFIYYAGEYTIKELCPAQSDGAMLNCSGINLDALADTTLLNFEAGEKKNISKRTIKQLYTSFILKVLPLGLQCVGFDEALYNQLKIRFEVSLPMAKRKEIFASEEESKSKKRRLTNTTV</sequence>
<dbReference type="EMBL" id="MU157825">
    <property type="protein sequence ID" value="KAF9535205.1"/>
    <property type="molecule type" value="Genomic_DNA"/>
</dbReference>
<organism evidence="2 3">
    <name type="scientific">Crepidotus variabilis</name>
    <dbReference type="NCBI Taxonomy" id="179855"/>
    <lineage>
        <taxon>Eukaryota</taxon>
        <taxon>Fungi</taxon>
        <taxon>Dikarya</taxon>
        <taxon>Basidiomycota</taxon>
        <taxon>Agaricomycotina</taxon>
        <taxon>Agaricomycetes</taxon>
        <taxon>Agaricomycetidae</taxon>
        <taxon>Agaricales</taxon>
        <taxon>Agaricineae</taxon>
        <taxon>Crepidotaceae</taxon>
        <taxon>Crepidotus</taxon>
    </lineage>
</organism>
<proteinExistence type="predicted"/>
<dbReference type="Proteomes" id="UP000807306">
    <property type="component" value="Unassembled WGS sequence"/>
</dbReference>
<evidence type="ECO:0000256" key="1">
    <source>
        <dbReference type="SAM" id="MobiDB-lite"/>
    </source>
</evidence>
<name>A0A9P6JWZ0_9AGAR</name>
<reference evidence="2" key="1">
    <citation type="submission" date="2020-11" db="EMBL/GenBank/DDBJ databases">
        <authorList>
            <consortium name="DOE Joint Genome Institute"/>
            <person name="Ahrendt S."/>
            <person name="Riley R."/>
            <person name="Andreopoulos W."/>
            <person name="Labutti K."/>
            <person name="Pangilinan J."/>
            <person name="Ruiz-Duenas F.J."/>
            <person name="Barrasa J.M."/>
            <person name="Sanchez-Garcia M."/>
            <person name="Camarero S."/>
            <person name="Miyauchi S."/>
            <person name="Serrano A."/>
            <person name="Linde D."/>
            <person name="Babiker R."/>
            <person name="Drula E."/>
            <person name="Ayuso-Fernandez I."/>
            <person name="Pacheco R."/>
            <person name="Padilla G."/>
            <person name="Ferreira P."/>
            <person name="Barriuso J."/>
            <person name="Kellner H."/>
            <person name="Castanera R."/>
            <person name="Alfaro M."/>
            <person name="Ramirez L."/>
            <person name="Pisabarro A.G."/>
            <person name="Kuo A."/>
            <person name="Tritt A."/>
            <person name="Lipzen A."/>
            <person name="He G."/>
            <person name="Yan M."/>
            <person name="Ng V."/>
            <person name="Cullen D."/>
            <person name="Martin F."/>
            <person name="Rosso M.-N."/>
            <person name="Henrissat B."/>
            <person name="Hibbett D."/>
            <person name="Martinez A.T."/>
            <person name="Grigoriev I.V."/>
        </authorList>
    </citation>
    <scope>NUCLEOTIDE SEQUENCE</scope>
    <source>
        <strain evidence="2">CBS 506.95</strain>
    </source>
</reference>
<keyword evidence="3" id="KW-1185">Reference proteome</keyword>
<protein>
    <submittedName>
        <fullName evidence="2">Uncharacterized protein</fullName>
    </submittedName>
</protein>
<gene>
    <name evidence="2" type="ORF">CPB83DRAFT_843662</name>
</gene>